<accession>A0A7G9FP89</accession>
<evidence type="ECO:0000256" key="1">
    <source>
        <dbReference type="SAM" id="Coils"/>
    </source>
</evidence>
<reference evidence="2 3" key="1">
    <citation type="submission" date="2020-08" db="EMBL/GenBank/DDBJ databases">
        <authorList>
            <person name="Liu C."/>
            <person name="Sun Q."/>
        </authorList>
    </citation>
    <scope>NUCLEOTIDE SEQUENCE [LARGE SCALE GENOMIC DNA]</scope>
    <source>
        <strain evidence="2 3">NSJ-4</strain>
    </source>
</reference>
<proteinExistence type="predicted"/>
<feature type="coiled-coil region" evidence="1">
    <location>
        <begin position="94"/>
        <end position="283"/>
    </location>
</feature>
<keyword evidence="3" id="KW-1185">Reference proteome</keyword>
<dbReference type="EMBL" id="CP060632">
    <property type="protein sequence ID" value="QNM00371.1"/>
    <property type="molecule type" value="Genomic_DNA"/>
</dbReference>
<organism evidence="2 3">
    <name type="scientific">Wujia chipingensis</name>
    <dbReference type="NCBI Taxonomy" id="2763670"/>
    <lineage>
        <taxon>Bacteria</taxon>
        <taxon>Bacillati</taxon>
        <taxon>Bacillota</taxon>
        <taxon>Clostridia</taxon>
        <taxon>Lachnospirales</taxon>
        <taxon>Lachnospiraceae</taxon>
        <taxon>Wujia</taxon>
    </lineage>
</organism>
<keyword evidence="1" id="KW-0175">Coiled coil</keyword>
<dbReference type="AlphaFoldDB" id="A0A7G9FP89"/>
<evidence type="ECO:0000313" key="3">
    <source>
        <dbReference type="Proteomes" id="UP000515819"/>
    </source>
</evidence>
<dbReference type="Gene3D" id="1.10.287.1490">
    <property type="match status" value="1"/>
</dbReference>
<gene>
    <name evidence="2" type="ORF">H9Q76_03565</name>
</gene>
<dbReference type="Proteomes" id="UP000515819">
    <property type="component" value="Chromosome"/>
</dbReference>
<dbReference type="KEGG" id="wcp:H9Q76_03565"/>
<protein>
    <submittedName>
        <fullName evidence="2">Uncharacterized protein</fullName>
    </submittedName>
</protein>
<evidence type="ECO:0000313" key="2">
    <source>
        <dbReference type="EMBL" id="QNM00371.1"/>
    </source>
</evidence>
<dbReference type="RefSeq" id="WP_249321639.1">
    <property type="nucleotide sequence ID" value="NZ_CP060632.1"/>
</dbReference>
<name>A0A7G9FP89_9FIRM</name>
<sequence length="372" mass="43883">MFEITKKYIRTLEEKVQDDYPISIDNLVELHNNINEDVFQYDDDPERSLQEMEVDAPNTLPAKLLRMRNAEKCMYDVSIRKGLAQVPAFVQKKINELSEKLNNADKELKDLGIKLKKMEEQEKTLQETRGALVEKEKAYKDVSEKISENKAKIEELEKVDLDALRKQKQKYESDFNKRNEEFITADSELKKAKQDYEMVENNLQEATEEKKKKEAEKGKLEKRYKETVKRIEELPDEIKKLERDVDEQESIYEENTKKLEEEKKNLQDKLEEIKVKERGVDEDIKELSGIYKMVCDDKVVIDLYSIDGAQEILKVDEDGRVGILPRTPQNVEELNLWFDSMEKVIKELIYIYGKEYKKILDLIVKRNKDIGK</sequence>